<gene>
    <name evidence="2" type="ORF">S12H4_41453</name>
</gene>
<dbReference type="AlphaFoldDB" id="X1V3E7"/>
<evidence type="ECO:0008006" key="3">
    <source>
        <dbReference type="Google" id="ProtNLM"/>
    </source>
</evidence>
<comment type="caution">
    <text evidence="2">The sequence shown here is derived from an EMBL/GenBank/DDBJ whole genome shotgun (WGS) entry which is preliminary data.</text>
</comment>
<name>X1V3E7_9ZZZZ</name>
<proteinExistence type="predicted"/>
<evidence type="ECO:0000256" key="1">
    <source>
        <dbReference type="SAM" id="Phobius"/>
    </source>
</evidence>
<keyword evidence="1" id="KW-0472">Membrane</keyword>
<reference evidence="2" key="1">
    <citation type="journal article" date="2014" name="Front. Microbiol.">
        <title>High frequency of phylogenetically diverse reductive dehalogenase-homologous genes in deep subseafloor sedimentary metagenomes.</title>
        <authorList>
            <person name="Kawai M."/>
            <person name="Futagami T."/>
            <person name="Toyoda A."/>
            <person name="Takaki Y."/>
            <person name="Nishi S."/>
            <person name="Hori S."/>
            <person name="Arai W."/>
            <person name="Tsubouchi T."/>
            <person name="Morono Y."/>
            <person name="Uchiyama I."/>
            <person name="Ito T."/>
            <person name="Fujiyama A."/>
            <person name="Inagaki F."/>
            <person name="Takami H."/>
        </authorList>
    </citation>
    <scope>NUCLEOTIDE SEQUENCE</scope>
    <source>
        <strain evidence="2">Expedition CK06-06</strain>
    </source>
</reference>
<protein>
    <recommendedName>
        <fullName evidence="3">Glycosyltransferase RgtA/B/C/D-like domain-containing protein</fullName>
    </recommendedName>
</protein>
<accession>X1V3E7</accession>
<dbReference type="EMBL" id="BARW01025264">
    <property type="protein sequence ID" value="GAJ06696.1"/>
    <property type="molecule type" value="Genomic_DNA"/>
</dbReference>
<feature type="transmembrane region" description="Helical" evidence="1">
    <location>
        <begin position="90"/>
        <end position="107"/>
    </location>
</feature>
<keyword evidence="1" id="KW-0812">Transmembrane</keyword>
<feature type="non-terminal residue" evidence="2">
    <location>
        <position position="140"/>
    </location>
</feature>
<evidence type="ECO:0000313" key="2">
    <source>
        <dbReference type="EMBL" id="GAJ06696.1"/>
    </source>
</evidence>
<feature type="transmembrane region" description="Helical" evidence="1">
    <location>
        <begin position="116"/>
        <end position="137"/>
    </location>
</feature>
<keyword evidence="1" id="KW-1133">Transmembrane helix</keyword>
<sequence>MQVFFGKYKEHIAILFLLIATAFLRFKDLGYSDYISDEPGTFLYRGLPTKYDMTPLEFILSQRKGPMQILIGFMPYPIVGNYKNEFAQRIPFALFNTGAVIIFYFLIKRLAGSKLIGFLAALLFSVQGLVVAFGRVAQYQ</sequence>
<organism evidence="2">
    <name type="scientific">marine sediment metagenome</name>
    <dbReference type="NCBI Taxonomy" id="412755"/>
    <lineage>
        <taxon>unclassified sequences</taxon>
        <taxon>metagenomes</taxon>
        <taxon>ecological metagenomes</taxon>
    </lineage>
</organism>